<comment type="caution">
    <text evidence="2">The sequence shown here is derived from an EMBL/GenBank/DDBJ whole genome shotgun (WGS) entry which is preliminary data.</text>
</comment>
<evidence type="ECO:0000313" key="2">
    <source>
        <dbReference type="EMBL" id="GMI45429.1"/>
    </source>
</evidence>
<keyword evidence="1" id="KW-0472">Membrane</keyword>
<feature type="transmembrane region" description="Helical" evidence="1">
    <location>
        <begin position="116"/>
        <end position="135"/>
    </location>
</feature>
<feature type="transmembrane region" description="Helical" evidence="1">
    <location>
        <begin position="302"/>
        <end position="324"/>
    </location>
</feature>
<evidence type="ECO:0000256" key="1">
    <source>
        <dbReference type="SAM" id="Phobius"/>
    </source>
</evidence>
<feature type="transmembrane region" description="Helical" evidence="1">
    <location>
        <begin position="270"/>
        <end position="290"/>
    </location>
</feature>
<organism evidence="2 3">
    <name type="scientific">Triparma columacea</name>
    <dbReference type="NCBI Taxonomy" id="722753"/>
    <lineage>
        <taxon>Eukaryota</taxon>
        <taxon>Sar</taxon>
        <taxon>Stramenopiles</taxon>
        <taxon>Ochrophyta</taxon>
        <taxon>Bolidophyceae</taxon>
        <taxon>Parmales</taxon>
        <taxon>Triparmaceae</taxon>
        <taxon>Triparma</taxon>
    </lineage>
</organism>
<protein>
    <submittedName>
        <fullName evidence="2">Uncharacterized protein</fullName>
    </submittedName>
</protein>
<dbReference type="Proteomes" id="UP001165065">
    <property type="component" value="Unassembled WGS sequence"/>
</dbReference>
<keyword evidence="1" id="KW-1133">Transmembrane helix</keyword>
<dbReference type="AlphaFoldDB" id="A0A9W7LCE2"/>
<keyword evidence="3" id="KW-1185">Reference proteome</keyword>
<feature type="transmembrane region" description="Helical" evidence="1">
    <location>
        <begin position="203"/>
        <end position="221"/>
    </location>
</feature>
<sequence>MPYGPDFEDAAASNFTCLDEETLKSGGYQNNCPVMMACWYDEALGDINDIPSCHCSTIVITSQADFPNCSTHSDQSFRPIIMGFINVLTCLGTILYGMWILKVLHTLKQLQMNDITQALVLSVGGIAFVLVHQVTELTQMFLLDRDFHKAAYTNGGILQICLAGLGLVLVLASLKIPLLWMVIASSGMDKAAAAKNKANVSRLVRFVSIFFLVTFLAIMVVSGTTNGGSYALLWMLILIVAFQIGSRKLRKKLHKPGEEMPKAVQAMRHYVRRWTASVFFYLLFIVMFIMNTGTFSADPRKWSHWAGLIYHALAQLYISNIIYIRATLEKKLKKFKETGKVTPTTIASSSSTSSTSS</sequence>
<dbReference type="EMBL" id="BRYA01000246">
    <property type="protein sequence ID" value="GMI45429.1"/>
    <property type="molecule type" value="Genomic_DNA"/>
</dbReference>
<accession>A0A9W7LCE2</accession>
<dbReference type="OrthoDB" id="194162at2759"/>
<proteinExistence type="predicted"/>
<name>A0A9W7LCE2_9STRA</name>
<gene>
    <name evidence="2" type="ORF">TrCOL_g1607</name>
</gene>
<feature type="transmembrane region" description="Helical" evidence="1">
    <location>
        <begin position="155"/>
        <end position="182"/>
    </location>
</feature>
<feature type="transmembrane region" description="Helical" evidence="1">
    <location>
        <begin position="227"/>
        <end position="245"/>
    </location>
</feature>
<reference evidence="3" key="1">
    <citation type="journal article" date="2023" name="Commun. Biol.">
        <title>Genome analysis of Parmales, the sister group of diatoms, reveals the evolutionary specialization of diatoms from phago-mixotrophs to photoautotrophs.</title>
        <authorList>
            <person name="Ban H."/>
            <person name="Sato S."/>
            <person name="Yoshikawa S."/>
            <person name="Yamada K."/>
            <person name="Nakamura Y."/>
            <person name="Ichinomiya M."/>
            <person name="Sato N."/>
            <person name="Blanc-Mathieu R."/>
            <person name="Endo H."/>
            <person name="Kuwata A."/>
            <person name="Ogata H."/>
        </authorList>
    </citation>
    <scope>NUCLEOTIDE SEQUENCE [LARGE SCALE GENOMIC DNA]</scope>
</reference>
<evidence type="ECO:0000313" key="3">
    <source>
        <dbReference type="Proteomes" id="UP001165065"/>
    </source>
</evidence>
<keyword evidence="1" id="KW-0812">Transmembrane</keyword>
<feature type="transmembrane region" description="Helical" evidence="1">
    <location>
        <begin position="80"/>
        <end position="104"/>
    </location>
</feature>